<feature type="transmembrane region" description="Helical" evidence="6">
    <location>
        <begin position="183"/>
        <end position="203"/>
    </location>
</feature>
<dbReference type="PANTHER" id="PTHR43027">
    <property type="entry name" value="DOXORUBICIN RESISTANCE ABC TRANSPORTER PERMEASE PROTEIN DRRC-RELATED"/>
    <property type="match status" value="1"/>
</dbReference>
<comment type="caution">
    <text evidence="8">The sequence shown here is derived from an EMBL/GenBank/DDBJ whole genome shotgun (WGS) entry which is preliminary data.</text>
</comment>
<keyword evidence="6" id="KW-0813">Transport</keyword>
<keyword evidence="3 6" id="KW-1133">Transmembrane helix</keyword>
<sequence>MTTLSTPPVSASRAPVDVLTQSAVHCGALLRAWLRDPGVIIQALVFPAFLLIMFQVVFGKSTTAIGAGQSIFGNAGLVALVGAMQGTMLTGVALINDRDSGLLSRLWTLPVPRSGFLLGRILAEAVRILAGTVVLLVFAMTMGFRFEQGLLAGLGAVLVPVLFGVAWAWVVIALATVSGKAQIQYLGVLFLVLLFFNTGFAPATEYPGWLQPIVEYQPMSPAIDTMVALTEGGPIAVPLSLTVGWAVAISAVFGVLAARGYRRAVQG</sequence>
<accession>H0QXR2</accession>
<dbReference type="InterPro" id="IPR000412">
    <property type="entry name" value="ABC_2_transport"/>
</dbReference>
<dbReference type="PIRSF" id="PIRSF006648">
    <property type="entry name" value="DrrB"/>
    <property type="match status" value="1"/>
</dbReference>
<dbReference type="GO" id="GO:0140359">
    <property type="term" value="F:ABC-type transporter activity"/>
    <property type="evidence" value="ECO:0007669"/>
    <property type="project" value="InterPro"/>
</dbReference>
<feature type="transmembrane region" description="Helical" evidence="6">
    <location>
        <begin position="39"/>
        <end position="59"/>
    </location>
</feature>
<evidence type="ECO:0000256" key="5">
    <source>
        <dbReference type="ARBA" id="ARBA00023251"/>
    </source>
</evidence>
<dbReference type="AlphaFoldDB" id="H0QXR2"/>
<dbReference type="InterPro" id="IPR052902">
    <property type="entry name" value="ABC-2_transporter"/>
</dbReference>
<dbReference type="OrthoDB" id="26267at2"/>
<dbReference type="Proteomes" id="UP000035034">
    <property type="component" value="Unassembled WGS sequence"/>
</dbReference>
<evidence type="ECO:0000259" key="7">
    <source>
        <dbReference type="PROSITE" id="PS51012"/>
    </source>
</evidence>
<keyword evidence="6" id="KW-1003">Cell membrane</keyword>
<dbReference type="Pfam" id="PF01061">
    <property type="entry name" value="ABC2_membrane"/>
    <property type="match status" value="1"/>
</dbReference>
<comment type="similarity">
    <text evidence="6">Belongs to the ABC-2 integral membrane protein family.</text>
</comment>
<feature type="domain" description="ABC transmembrane type-2" evidence="7">
    <location>
        <begin position="38"/>
        <end position="264"/>
    </location>
</feature>
<evidence type="ECO:0000256" key="3">
    <source>
        <dbReference type="ARBA" id="ARBA00022989"/>
    </source>
</evidence>
<evidence type="ECO:0000256" key="2">
    <source>
        <dbReference type="ARBA" id="ARBA00022692"/>
    </source>
</evidence>
<evidence type="ECO:0000313" key="8">
    <source>
        <dbReference type="EMBL" id="GAB17613.1"/>
    </source>
</evidence>
<dbReference type="GO" id="GO:0046677">
    <property type="term" value="P:response to antibiotic"/>
    <property type="evidence" value="ECO:0007669"/>
    <property type="project" value="UniProtKB-KW"/>
</dbReference>
<dbReference type="STRING" id="1077974.GOEFS_036_00520"/>
<keyword evidence="5" id="KW-0046">Antibiotic resistance</keyword>
<evidence type="ECO:0000256" key="6">
    <source>
        <dbReference type="RuleBase" id="RU361157"/>
    </source>
</evidence>
<dbReference type="PANTHER" id="PTHR43027:SF1">
    <property type="entry name" value="DOXORUBICIN RESISTANCE ABC TRANSPORTER PERMEASE PROTEIN DRRC-RELATED"/>
    <property type="match status" value="1"/>
</dbReference>
<feature type="transmembrane region" description="Helical" evidence="6">
    <location>
        <begin position="117"/>
        <end position="144"/>
    </location>
</feature>
<keyword evidence="4 6" id="KW-0472">Membrane</keyword>
<reference evidence="8 9" key="1">
    <citation type="submission" date="2011-12" db="EMBL/GenBank/DDBJ databases">
        <title>Whole genome shotgun sequence of Gordonia effusa NBRC 100432.</title>
        <authorList>
            <person name="Yoshida I."/>
            <person name="Takarada H."/>
            <person name="Hosoyama A."/>
            <person name="Tsuchikane K."/>
            <person name="Katsumata H."/>
            <person name="Yamazaki S."/>
            <person name="Fujita N."/>
        </authorList>
    </citation>
    <scope>NUCLEOTIDE SEQUENCE [LARGE SCALE GENOMIC DNA]</scope>
    <source>
        <strain evidence="8 9">NBRC 100432</strain>
    </source>
</reference>
<evidence type="ECO:0000256" key="1">
    <source>
        <dbReference type="ARBA" id="ARBA00004141"/>
    </source>
</evidence>
<feature type="transmembrane region" description="Helical" evidence="6">
    <location>
        <begin position="235"/>
        <end position="258"/>
    </location>
</feature>
<dbReference type="EMBL" id="BAEH01000036">
    <property type="protein sequence ID" value="GAB17613.1"/>
    <property type="molecule type" value="Genomic_DNA"/>
</dbReference>
<evidence type="ECO:0000313" key="9">
    <source>
        <dbReference type="Proteomes" id="UP000035034"/>
    </source>
</evidence>
<dbReference type="GO" id="GO:0043190">
    <property type="term" value="C:ATP-binding cassette (ABC) transporter complex"/>
    <property type="evidence" value="ECO:0007669"/>
    <property type="project" value="InterPro"/>
</dbReference>
<protein>
    <recommendedName>
        <fullName evidence="6">Transport permease protein</fullName>
    </recommendedName>
</protein>
<name>H0QXR2_9ACTN</name>
<evidence type="ECO:0000256" key="4">
    <source>
        <dbReference type="ARBA" id="ARBA00023136"/>
    </source>
</evidence>
<feature type="transmembrane region" description="Helical" evidence="6">
    <location>
        <begin position="150"/>
        <end position="176"/>
    </location>
</feature>
<dbReference type="InterPro" id="IPR013525">
    <property type="entry name" value="ABC2_TM"/>
</dbReference>
<proteinExistence type="inferred from homology"/>
<keyword evidence="9" id="KW-1185">Reference proteome</keyword>
<comment type="subcellular location">
    <subcellularLocation>
        <location evidence="6">Cell membrane</location>
        <topology evidence="6">Multi-pass membrane protein</topology>
    </subcellularLocation>
    <subcellularLocation>
        <location evidence="1">Membrane</location>
        <topology evidence="1">Multi-pass membrane protein</topology>
    </subcellularLocation>
</comment>
<feature type="transmembrane region" description="Helical" evidence="6">
    <location>
        <begin position="71"/>
        <end position="96"/>
    </location>
</feature>
<dbReference type="PROSITE" id="PS51012">
    <property type="entry name" value="ABC_TM2"/>
    <property type="match status" value="1"/>
</dbReference>
<dbReference type="InterPro" id="IPR047817">
    <property type="entry name" value="ABC2_TM_bact-type"/>
</dbReference>
<gene>
    <name evidence="8" type="ORF">GOEFS_036_00520</name>
</gene>
<dbReference type="RefSeq" id="WP_007316951.1">
    <property type="nucleotide sequence ID" value="NZ_BAEH01000036.1"/>
</dbReference>
<dbReference type="eggNOG" id="COG0842">
    <property type="taxonomic scope" value="Bacteria"/>
</dbReference>
<keyword evidence="2 6" id="KW-0812">Transmembrane</keyword>
<organism evidence="8 9">
    <name type="scientific">Gordonia effusa NBRC 100432</name>
    <dbReference type="NCBI Taxonomy" id="1077974"/>
    <lineage>
        <taxon>Bacteria</taxon>
        <taxon>Bacillati</taxon>
        <taxon>Actinomycetota</taxon>
        <taxon>Actinomycetes</taxon>
        <taxon>Mycobacteriales</taxon>
        <taxon>Gordoniaceae</taxon>
        <taxon>Gordonia</taxon>
    </lineage>
</organism>